<dbReference type="GO" id="GO:0008270">
    <property type="term" value="F:zinc ion binding"/>
    <property type="evidence" value="ECO:0007669"/>
    <property type="project" value="UniProtKB-KW"/>
</dbReference>
<evidence type="ECO:0000313" key="5">
    <source>
        <dbReference type="EMBL" id="TWU38706.1"/>
    </source>
</evidence>
<keyword evidence="1" id="KW-0479">Metal-binding</keyword>
<keyword evidence="2" id="KW-0863">Zinc-finger</keyword>
<evidence type="ECO:0000313" key="6">
    <source>
        <dbReference type="Proteomes" id="UP000315471"/>
    </source>
</evidence>
<evidence type="ECO:0000256" key="1">
    <source>
        <dbReference type="ARBA" id="ARBA00022723"/>
    </source>
</evidence>
<dbReference type="PROSITE" id="PS01358">
    <property type="entry name" value="ZF_RANBP2_1"/>
    <property type="match status" value="1"/>
</dbReference>
<dbReference type="Proteomes" id="UP000315471">
    <property type="component" value="Unassembled WGS sequence"/>
</dbReference>
<organism evidence="5 6">
    <name type="scientific">Novipirellula aureliae</name>
    <dbReference type="NCBI Taxonomy" id="2527966"/>
    <lineage>
        <taxon>Bacteria</taxon>
        <taxon>Pseudomonadati</taxon>
        <taxon>Planctomycetota</taxon>
        <taxon>Planctomycetia</taxon>
        <taxon>Pirellulales</taxon>
        <taxon>Pirellulaceae</taxon>
        <taxon>Novipirellula</taxon>
    </lineage>
</organism>
<dbReference type="InterPro" id="IPR001876">
    <property type="entry name" value="Znf_RanBP2"/>
</dbReference>
<evidence type="ECO:0000256" key="3">
    <source>
        <dbReference type="ARBA" id="ARBA00022833"/>
    </source>
</evidence>
<gene>
    <name evidence="5" type="ORF">Q31b_37840</name>
</gene>
<comment type="caution">
    <text evidence="5">The sequence shown here is derived from an EMBL/GenBank/DDBJ whole genome shotgun (WGS) entry which is preliminary data.</text>
</comment>
<dbReference type="AlphaFoldDB" id="A0A5C6DUI4"/>
<proteinExistence type="predicted"/>
<dbReference type="OrthoDB" id="9814654at2"/>
<dbReference type="Pfam" id="PF24463">
    <property type="entry name" value="DUF7577"/>
    <property type="match status" value="1"/>
</dbReference>
<evidence type="ECO:0000256" key="2">
    <source>
        <dbReference type="ARBA" id="ARBA00022771"/>
    </source>
</evidence>
<name>A0A5C6DUI4_9BACT</name>
<protein>
    <recommendedName>
        <fullName evidence="4">RanBP2-type domain-containing protein</fullName>
    </recommendedName>
</protein>
<feature type="domain" description="RanBP2-type" evidence="4">
    <location>
        <begin position="44"/>
        <end position="63"/>
    </location>
</feature>
<sequence length="72" mass="8050">MVVKLPAFLVDYVEVGLQGEDGAIPLPIDEDDDLYSPDETGTKWKCENCGELNASSFDLCWQCQHEYGEPPQ</sequence>
<keyword evidence="3" id="KW-0862">Zinc</keyword>
<accession>A0A5C6DUI4</accession>
<dbReference type="EMBL" id="SJPY01000006">
    <property type="protein sequence ID" value="TWU38706.1"/>
    <property type="molecule type" value="Genomic_DNA"/>
</dbReference>
<dbReference type="RefSeq" id="WP_146601048.1">
    <property type="nucleotide sequence ID" value="NZ_SJPY01000006.1"/>
</dbReference>
<reference evidence="5 6" key="1">
    <citation type="submission" date="2019-02" db="EMBL/GenBank/DDBJ databases">
        <title>Deep-cultivation of Planctomycetes and their phenomic and genomic characterization uncovers novel biology.</title>
        <authorList>
            <person name="Wiegand S."/>
            <person name="Jogler M."/>
            <person name="Boedeker C."/>
            <person name="Pinto D."/>
            <person name="Vollmers J."/>
            <person name="Rivas-Marin E."/>
            <person name="Kohn T."/>
            <person name="Peeters S.H."/>
            <person name="Heuer A."/>
            <person name="Rast P."/>
            <person name="Oberbeckmann S."/>
            <person name="Bunk B."/>
            <person name="Jeske O."/>
            <person name="Meyerdierks A."/>
            <person name="Storesund J.E."/>
            <person name="Kallscheuer N."/>
            <person name="Luecker S."/>
            <person name="Lage O.M."/>
            <person name="Pohl T."/>
            <person name="Merkel B.J."/>
            <person name="Hornburger P."/>
            <person name="Mueller R.-W."/>
            <person name="Bruemmer F."/>
            <person name="Labrenz M."/>
            <person name="Spormann A.M."/>
            <person name="Op Den Camp H."/>
            <person name="Overmann J."/>
            <person name="Amann R."/>
            <person name="Jetten M.S.M."/>
            <person name="Mascher T."/>
            <person name="Medema M.H."/>
            <person name="Devos D.P."/>
            <person name="Kaster A.-K."/>
            <person name="Ovreas L."/>
            <person name="Rohde M."/>
            <person name="Galperin M.Y."/>
            <person name="Jogler C."/>
        </authorList>
    </citation>
    <scope>NUCLEOTIDE SEQUENCE [LARGE SCALE GENOMIC DNA]</scope>
    <source>
        <strain evidence="5 6">Q31b</strain>
    </source>
</reference>
<dbReference type="InterPro" id="IPR055999">
    <property type="entry name" value="DUF7577"/>
</dbReference>
<evidence type="ECO:0000259" key="4">
    <source>
        <dbReference type="PROSITE" id="PS01358"/>
    </source>
</evidence>
<keyword evidence="6" id="KW-1185">Reference proteome</keyword>